<dbReference type="GO" id="GO:0031123">
    <property type="term" value="P:RNA 3'-end processing"/>
    <property type="evidence" value="ECO:0007669"/>
    <property type="project" value="TreeGrafter"/>
</dbReference>
<dbReference type="RefSeq" id="XP_002777337.1">
    <property type="nucleotide sequence ID" value="XM_002777291.1"/>
</dbReference>
<protein>
    <submittedName>
        <fullName evidence="1">Cchc domain containing protein</fullName>
    </submittedName>
</protein>
<feature type="non-terminal residue" evidence="1">
    <location>
        <position position="209"/>
    </location>
</feature>
<dbReference type="Proteomes" id="UP000007800">
    <property type="component" value="Unassembled WGS sequence"/>
</dbReference>
<accession>C5L289</accession>
<dbReference type="Gene3D" id="1.10.1410.10">
    <property type="match status" value="1"/>
</dbReference>
<dbReference type="PANTHER" id="PTHR12271:SF40">
    <property type="entry name" value="POLY(A) RNA POLYMERASE GLD2"/>
    <property type="match status" value="1"/>
</dbReference>
<evidence type="ECO:0000313" key="2">
    <source>
        <dbReference type="Proteomes" id="UP000007800"/>
    </source>
</evidence>
<gene>
    <name evidence="1" type="ORF">Pmar_PMAR020798</name>
</gene>
<organism evidence="2">
    <name type="scientific">Perkinsus marinus (strain ATCC 50983 / TXsc)</name>
    <dbReference type="NCBI Taxonomy" id="423536"/>
    <lineage>
        <taxon>Eukaryota</taxon>
        <taxon>Sar</taxon>
        <taxon>Alveolata</taxon>
        <taxon>Perkinsozoa</taxon>
        <taxon>Perkinsea</taxon>
        <taxon>Perkinsida</taxon>
        <taxon>Perkinsidae</taxon>
        <taxon>Perkinsus</taxon>
    </lineage>
</organism>
<dbReference type="SUPFAM" id="SSF81631">
    <property type="entry name" value="PAP/OAS1 substrate-binding domain"/>
    <property type="match status" value="1"/>
</dbReference>
<dbReference type="InParanoid" id="C5L289"/>
<keyword evidence="2" id="KW-1185">Reference proteome</keyword>
<dbReference type="GeneID" id="9065326"/>
<name>C5L289_PERM5</name>
<dbReference type="OrthoDB" id="299395at2759"/>
<dbReference type="AlphaFoldDB" id="C5L289"/>
<dbReference type="GO" id="GO:0016779">
    <property type="term" value="F:nucleotidyltransferase activity"/>
    <property type="evidence" value="ECO:0007669"/>
    <property type="project" value="TreeGrafter"/>
</dbReference>
<dbReference type="EMBL" id="GG678579">
    <property type="protein sequence ID" value="EER09153.1"/>
    <property type="molecule type" value="Genomic_DNA"/>
</dbReference>
<reference evidence="1 2" key="1">
    <citation type="submission" date="2008-07" db="EMBL/GenBank/DDBJ databases">
        <authorList>
            <person name="El-Sayed N."/>
            <person name="Caler E."/>
            <person name="Inman J."/>
            <person name="Amedeo P."/>
            <person name="Hass B."/>
            <person name="Wortman J."/>
        </authorList>
    </citation>
    <scope>NUCLEOTIDE SEQUENCE [LARGE SCALE GENOMIC DNA]</scope>
    <source>
        <strain evidence="2">ATCC 50983 / TXsc</strain>
    </source>
</reference>
<dbReference type="PANTHER" id="PTHR12271">
    <property type="entry name" value="POLY A POLYMERASE CID PAP -RELATED"/>
    <property type="match status" value="1"/>
</dbReference>
<evidence type="ECO:0000313" key="1">
    <source>
        <dbReference type="EMBL" id="EER09153.1"/>
    </source>
</evidence>
<sequence>MISNNSMEEKVEVDLSFMNPLGVKNSELLREYGKLHPCVIPVVCAVKAWAKQKGLVSAKENNFQRLTSYAWTMMVIFYLQVRVGLVPSLQRPSFATYDPSIQSPTFFINADDDDLKMAISKGKVCPNYNNYRLEDADKLTRGFFNFYGLGEFLYLTPVDITRGAISPQPTPKQRREIREALRTNRFKPKLVIRDPFLRNKNLASNCSHW</sequence>
<proteinExistence type="predicted"/>